<dbReference type="CDD" id="cd11304">
    <property type="entry name" value="Cadherin_repeat"/>
    <property type="match status" value="3"/>
</dbReference>
<reference evidence="11" key="1">
    <citation type="submission" date="2018-06" db="EMBL/GenBank/DDBJ databases">
        <title>Genome assembly of Danube salmon.</title>
        <authorList>
            <person name="Macqueen D.J."/>
            <person name="Gundappa M.K."/>
        </authorList>
    </citation>
    <scope>NUCLEOTIDE SEQUENCE [LARGE SCALE GENOMIC DNA]</scope>
</reference>
<dbReference type="GeneTree" id="ENSGT00940000154981"/>
<keyword evidence="3" id="KW-0732">Signal</keyword>
<keyword evidence="7" id="KW-0472">Membrane</keyword>
<evidence type="ECO:0000313" key="11">
    <source>
        <dbReference type="Proteomes" id="UP000314982"/>
    </source>
</evidence>
<dbReference type="SUPFAM" id="SSF49313">
    <property type="entry name" value="Cadherin-like"/>
    <property type="match status" value="3"/>
</dbReference>
<keyword evidence="5 8" id="KW-0106">Calcium</keyword>
<evidence type="ECO:0000256" key="1">
    <source>
        <dbReference type="ARBA" id="ARBA00004167"/>
    </source>
</evidence>
<feature type="domain" description="Cadherin" evidence="9">
    <location>
        <begin position="158"/>
        <end position="212"/>
    </location>
</feature>
<protein>
    <recommendedName>
        <fullName evidence="9">Cadherin domain-containing protein</fullName>
    </recommendedName>
</protein>
<evidence type="ECO:0000259" key="9">
    <source>
        <dbReference type="PROSITE" id="PS50268"/>
    </source>
</evidence>
<feature type="domain" description="Cadherin" evidence="9">
    <location>
        <begin position="2"/>
        <end position="63"/>
    </location>
</feature>
<dbReference type="InterPro" id="IPR002126">
    <property type="entry name" value="Cadherin-like_dom"/>
</dbReference>
<dbReference type="STRING" id="62062.ENSHHUP00000080074"/>
<name>A0A4W5R6I3_9TELE</name>
<dbReference type="InterPro" id="IPR020894">
    <property type="entry name" value="Cadherin_CS"/>
</dbReference>
<evidence type="ECO:0000256" key="5">
    <source>
        <dbReference type="ARBA" id="ARBA00022837"/>
    </source>
</evidence>
<dbReference type="AlphaFoldDB" id="A0A4W5R6I3"/>
<evidence type="ECO:0000256" key="2">
    <source>
        <dbReference type="ARBA" id="ARBA00022692"/>
    </source>
</evidence>
<evidence type="ECO:0000256" key="4">
    <source>
        <dbReference type="ARBA" id="ARBA00022737"/>
    </source>
</evidence>
<accession>A0A4W5R6I3</accession>
<keyword evidence="6" id="KW-1133">Transmembrane helix</keyword>
<dbReference type="FunFam" id="2.60.40.60:FF:000165">
    <property type="entry name" value="FAT atypical cadherin 3"/>
    <property type="match status" value="1"/>
</dbReference>
<evidence type="ECO:0000256" key="7">
    <source>
        <dbReference type="ARBA" id="ARBA00023136"/>
    </source>
</evidence>
<evidence type="ECO:0000256" key="6">
    <source>
        <dbReference type="ARBA" id="ARBA00022989"/>
    </source>
</evidence>
<dbReference type="InterPro" id="IPR015919">
    <property type="entry name" value="Cadherin-like_sf"/>
</dbReference>
<dbReference type="Ensembl" id="ENSHHUT00000082642.1">
    <property type="protein sequence ID" value="ENSHHUP00000080074.1"/>
    <property type="gene ID" value="ENSHHUG00000046645.1"/>
</dbReference>
<dbReference type="SMART" id="SM00112">
    <property type="entry name" value="CA"/>
    <property type="match status" value="2"/>
</dbReference>
<dbReference type="GO" id="GO:0007156">
    <property type="term" value="P:homophilic cell adhesion via plasma membrane adhesion molecules"/>
    <property type="evidence" value="ECO:0007669"/>
    <property type="project" value="InterPro"/>
</dbReference>
<organism evidence="10 11">
    <name type="scientific">Hucho hucho</name>
    <name type="common">huchen</name>
    <dbReference type="NCBI Taxonomy" id="62062"/>
    <lineage>
        <taxon>Eukaryota</taxon>
        <taxon>Metazoa</taxon>
        <taxon>Chordata</taxon>
        <taxon>Craniata</taxon>
        <taxon>Vertebrata</taxon>
        <taxon>Euteleostomi</taxon>
        <taxon>Actinopterygii</taxon>
        <taxon>Neopterygii</taxon>
        <taxon>Teleostei</taxon>
        <taxon>Protacanthopterygii</taxon>
        <taxon>Salmoniformes</taxon>
        <taxon>Salmonidae</taxon>
        <taxon>Salmoninae</taxon>
        <taxon>Hucho</taxon>
    </lineage>
</organism>
<dbReference type="FunFam" id="2.60.40.60:FF:000033">
    <property type="entry name" value="FAT atypical cadherin 1"/>
    <property type="match status" value="1"/>
</dbReference>
<dbReference type="PRINTS" id="PR00205">
    <property type="entry name" value="CADHERIN"/>
</dbReference>
<evidence type="ECO:0000313" key="10">
    <source>
        <dbReference type="Ensembl" id="ENSHHUP00000080074.1"/>
    </source>
</evidence>
<keyword evidence="4" id="KW-0677">Repeat</keyword>
<dbReference type="Gene3D" id="2.60.40.60">
    <property type="entry name" value="Cadherins"/>
    <property type="match status" value="3"/>
</dbReference>
<proteinExistence type="predicted"/>
<keyword evidence="2" id="KW-0812">Transmembrane</keyword>
<dbReference type="PROSITE" id="PS50268">
    <property type="entry name" value="CADHERIN_2"/>
    <property type="match status" value="3"/>
</dbReference>
<dbReference type="GO" id="GO:0005886">
    <property type="term" value="C:plasma membrane"/>
    <property type="evidence" value="ECO:0007669"/>
    <property type="project" value="UniProtKB-SubCell"/>
</dbReference>
<evidence type="ECO:0000256" key="8">
    <source>
        <dbReference type="PROSITE-ProRule" id="PRU00043"/>
    </source>
</evidence>
<keyword evidence="11" id="KW-1185">Reference proteome</keyword>
<comment type="subcellular location">
    <subcellularLocation>
        <location evidence="1">Membrane</location>
        <topology evidence="1">Single-pass membrane protein</topology>
    </subcellularLocation>
</comment>
<reference evidence="10" key="2">
    <citation type="submission" date="2025-08" db="UniProtKB">
        <authorList>
            <consortium name="Ensembl"/>
        </authorList>
    </citation>
    <scope>IDENTIFICATION</scope>
</reference>
<dbReference type="PANTHER" id="PTHR24026">
    <property type="entry name" value="FAT ATYPICAL CADHERIN-RELATED"/>
    <property type="match status" value="1"/>
</dbReference>
<dbReference type="PANTHER" id="PTHR24026:SF126">
    <property type="entry name" value="PROTOCADHERIN FAT 4"/>
    <property type="match status" value="1"/>
</dbReference>
<feature type="domain" description="Cadherin" evidence="9">
    <location>
        <begin position="86"/>
        <end position="157"/>
    </location>
</feature>
<sequence>MDGVLVVDRDTGVIKLDKPLDHEVITSFHFKVTATVQQAKLDSVTSVDVEVKVLDLNDNKPAFESNSYEATVMEGMPIGTMIIQVQVVYSLANSAGGFFSIDKSSGIVVLERTLDREQQPSYMITVRASDQGSPVRLSSLVNVTVTVLDINDNPPVFERRDHLATVPEDVALGTEVLRVYAASKDIGTNAEITYSIRSGNEHGKFHIHPLTGEFPYAEYKVSMYVFVSKFML</sequence>
<dbReference type="Pfam" id="PF00028">
    <property type="entry name" value="Cadherin"/>
    <property type="match status" value="2"/>
</dbReference>
<evidence type="ECO:0000256" key="3">
    <source>
        <dbReference type="ARBA" id="ARBA00022729"/>
    </source>
</evidence>
<dbReference type="Proteomes" id="UP000314982">
    <property type="component" value="Unassembled WGS sequence"/>
</dbReference>
<dbReference type="GO" id="GO:0005509">
    <property type="term" value="F:calcium ion binding"/>
    <property type="evidence" value="ECO:0007669"/>
    <property type="project" value="UniProtKB-UniRule"/>
</dbReference>
<dbReference type="PROSITE" id="PS00232">
    <property type="entry name" value="CADHERIN_1"/>
    <property type="match status" value="1"/>
</dbReference>
<dbReference type="GO" id="GO:0009653">
    <property type="term" value="P:anatomical structure morphogenesis"/>
    <property type="evidence" value="ECO:0007669"/>
    <property type="project" value="UniProtKB-ARBA"/>
</dbReference>
<reference evidence="10" key="3">
    <citation type="submission" date="2025-09" db="UniProtKB">
        <authorList>
            <consortium name="Ensembl"/>
        </authorList>
    </citation>
    <scope>IDENTIFICATION</scope>
</reference>